<keyword evidence="5" id="KW-1185">Reference proteome</keyword>
<evidence type="ECO:0000256" key="2">
    <source>
        <dbReference type="SAM" id="Phobius"/>
    </source>
</evidence>
<dbReference type="AlphaFoldDB" id="A0A2R6R127"/>
<accession>A0A2R6R127</accession>
<dbReference type="Proteomes" id="UP000186601">
    <property type="component" value="Unassembled WGS sequence"/>
</dbReference>
<feature type="transmembrane region" description="Helical" evidence="2">
    <location>
        <begin position="131"/>
        <end position="150"/>
    </location>
</feature>
<feature type="non-terminal residue" evidence="4">
    <location>
        <position position="1"/>
    </location>
</feature>
<protein>
    <recommendedName>
        <fullName evidence="3">DUF6535 domain-containing protein</fullName>
    </recommendedName>
</protein>
<keyword evidence="2" id="KW-1133">Transmembrane helix</keyword>
<dbReference type="OrthoDB" id="3219854at2759"/>
<evidence type="ECO:0000313" key="4">
    <source>
        <dbReference type="EMBL" id="PSS18950.1"/>
    </source>
</evidence>
<feature type="transmembrane region" description="Helical" evidence="2">
    <location>
        <begin position="51"/>
        <end position="68"/>
    </location>
</feature>
<keyword evidence="2" id="KW-0472">Membrane</keyword>
<gene>
    <name evidence="4" type="ORF">PHLCEN_2v3166</name>
</gene>
<dbReference type="STRING" id="98765.A0A2R6R127"/>
<feature type="transmembrane region" description="Helical" evidence="2">
    <location>
        <begin position="221"/>
        <end position="241"/>
    </location>
</feature>
<feature type="region of interest" description="Disordered" evidence="1">
    <location>
        <begin position="1061"/>
        <end position="1099"/>
    </location>
</feature>
<comment type="caution">
    <text evidence="4">The sequence shown here is derived from an EMBL/GenBank/DDBJ whole genome shotgun (WGS) entry which is preliminary data.</text>
</comment>
<reference evidence="4 5" key="1">
    <citation type="submission" date="2018-02" db="EMBL/GenBank/DDBJ databases">
        <title>Genome sequence of the basidiomycete white-rot fungus Phlebia centrifuga.</title>
        <authorList>
            <person name="Granchi Z."/>
            <person name="Peng M."/>
            <person name="de Vries R.P."/>
            <person name="Hilden K."/>
            <person name="Makela M.R."/>
            <person name="Grigoriev I."/>
            <person name="Riley R."/>
        </authorList>
    </citation>
    <scope>NUCLEOTIDE SEQUENCE [LARGE SCALE GENOMIC DNA]</scope>
    <source>
        <strain evidence="4 5">FBCC195</strain>
    </source>
</reference>
<proteinExistence type="predicted"/>
<evidence type="ECO:0000256" key="1">
    <source>
        <dbReference type="SAM" id="MobiDB-lite"/>
    </source>
</evidence>
<feature type="domain" description="DUF6535" evidence="3">
    <location>
        <begin position="27"/>
        <end position="210"/>
    </location>
</feature>
<feature type="compositionally biased region" description="Basic and acidic residues" evidence="1">
    <location>
        <begin position="1079"/>
        <end position="1090"/>
    </location>
</feature>
<dbReference type="EMBL" id="MLYV02000283">
    <property type="protein sequence ID" value="PSS18950.1"/>
    <property type="molecule type" value="Genomic_DNA"/>
</dbReference>
<keyword evidence="2" id="KW-0812">Transmembrane</keyword>
<feature type="transmembrane region" description="Helical" evidence="2">
    <location>
        <begin position="187"/>
        <end position="209"/>
    </location>
</feature>
<dbReference type="InterPro" id="IPR045338">
    <property type="entry name" value="DUF6535"/>
</dbReference>
<evidence type="ECO:0000259" key="3">
    <source>
        <dbReference type="Pfam" id="PF20153"/>
    </source>
</evidence>
<name>A0A2R6R127_9APHY</name>
<sequence length="1099" mass="121595">LESLLHKISNLGKDPVLCKVVGDPTGWAAMANTVKEVDAAKVESHKDDIDTLLVFAGLFSAVITPFVIESYKTLREDIPSSSLQVLRQLAANTESYTITITSGSPSFVNSTQPASSSTPFTPNPNDVRVNVLWFASLILSLVTASLGMLVKQWLRAWLATDLTSGQARLRARHFRLPGVQAWKVFEIAAALPLLLQIALAFFLTGLCYFTSAIHPSLRDTSIPLVGVWTLFILATSIAPAFSSHSPYKLGLLKGIMKTIRICRWKVILYFCNFLSRGGARRSWKVSLSVWLRSWREQLRNFWNKYMQDLAVFILRGVPDFDEEDAAIKRSEADLDILVAVDAIQSDDRLLASVIWDSVKQTHPRPDGDAILKFIFSIVGHRTQMEKVELRLALPLDLTTLFSEHVSTMVIEMALETIHRKLSLGVKAVTTTADDPEAIQADAWITDALLVLVSTSHKYFSDPVRKLIKECIKRGPRRAGRVFGDAPPCAIAPDNHPSIHDHRHALVTVGSGAPTLGELMHRLAWANVMGECNTSTKWGFVHGLLDRHRVRWGLGSYTYQVPEESTSASSQSVASHLSTTLIPMYQEKLRYSQVFVLNTPDPQWIEMTHGMQVILSTANGRCGEPWNDRNAEELCRDLFFLPRFTEPFLMFLLTRSVHVNVPDGGTATLGPVVLYSLESSPQLPLELKKFLDKFAGFLDGLTQQPQIWRTRRNILGLCEMAIRVVADLPDGPSGNVAVEDNIRHLLSSLNSAIQKQGEGMEWFADAVSQQQLDETQEWRNSMLDDLQSPELQGEQLEALLSVLKQRQHFVTKQSHMSEEDPQEGWDAEEMARAQIAKLCLKAIDRNEKAIYASRYGFTLDDIYADRDHHYQAWKDSFDPKDSFFGKELLSTLNGIFTGSNTWRIKQLVAEAPNTDTSGPTSDGMTIRLEGSGTPGVALPVVGQEGLSSHSIESASGGARVEPEQMGGDHGETVVVRENTTLVQFPESGGAAIASGPGALDVHEGSFDVHTSSPARLSRGGRRNRRHWDQERHSVMMDSTVVDAAAVTPEIPNIPVVQANATHASESFTSVPRPESSIPEGSRKTRQEESKFDTGMGPVGA</sequence>
<dbReference type="Pfam" id="PF20153">
    <property type="entry name" value="DUF6535"/>
    <property type="match status" value="1"/>
</dbReference>
<evidence type="ECO:0000313" key="5">
    <source>
        <dbReference type="Proteomes" id="UP000186601"/>
    </source>
</evidence>
<organism evidence="4 5">
    <name type="scientific">Hermanssonia centrifuga</name>
    <dbReference type="NCBI Taxonomy" id="98765"/>
    <lineage>
        <taxon>Eukaryota</taxon>
        <taxon>Fungi</taxon>
        <taxon>Dikarya</taxon>
        <taxon>Basidiomycota</taxon>
        <taxon>Agaricomycotina</taxon>
        <taxon>Agaricomycetes</taxon>
        <taxon>Polyporales</taxon>
        <taxon>Meruliaceae</taxon>
        <taxon>Hermanssonia</taxon>
    </lineage>
</organism>